<gene>
    <name evidence="15 20" type="primary">pheT</name>
    <name evidence="20" type="ordered locus">CBUD_1410</name>
</gene>
<dbReference type="InterPro" id="IPR005146">
    <property type="entry name" value="B3/B4_tRNA-bd"/>
</dbReference>
<evidence type="ECO:0000256" key="6">
    <source>
        <dbReference type="ARBA" id="ARBA00022598"/>
    </source>
</evidence>
<dbReference type="PROSITE" id="PS51483">
    <property type="entry name" value="B5"/>
    <property type="match status" value="1"/>
</dbReference>
<dbReference type="InterPro" id="IPR002547">
    <property type="entry name" value="tRNA-bd_dom"/>
</dbReference>
<keyword evidence="13 15" id="KW-0030">Aminoacyl-tRNA synthetase</keyword>
<dbReference type="FunFam" id="3.30.70.380:FF:000001">
    <property type="entry name" value="Phenylalanine--tRNA ligase beta subunit"/>
    <property type="match status" value="1"/>
</dbReference>
<dbReference type="GO" id="GO:0000287">
    <property type="term" value="F:magnesium ion binding"/>
    <property type="evidence" value="ECO:0007669"/>
    <property type="project" value="UniProtKB-UniRule"/>
</dbReference>
<evidence type="ECO:0000259" key="19">
    <source>
        <dbReference type="PROSITE" id="PS51483"/>
    </source>
</evidence>
<keyword evidence="5 16" id="KW-0820">tRNA-binding</keyword>
<dbReference type="SMR" id="A9KGB6"/>
<accession>A9KGB6</accession>
<dbReference type="Proteomes" id="UP000008555">
    <property type="component" value="Chromosome"/>
</dbReference>
<dbReference type="FunFam" id="3.50.40.10:FF:000001">
    <property type="entry name" value="Phenylalanine--tRNA ligase beta subunit"/>
    <property type="match status" value="1"/>
</dbReference>
<dbReference type="InterPro" id="IPR005147">
    <property type="entry name" value="tRNA_synthase_B5-dom"/>
</dbReference>
<feature type="binding site" evidence="15">
    <location>
        <position position="463"/>
    </location>
    <ligand>
        <name>Mg(2+)</name>
        <dbReference type="ChEBI" id="CHEBI:18420"/>
        <note>shared with alpha subunit</note>
    </ligand>
</feature>
<sequence length="792" mass="88482">MKLSEQWLREWVNPPVDTEKLTAQLTMAGLEVDSVKPAARTLEKVVVGEVIAREKHPDADRLSVCRVDVGEDEPLEIVCGAPNVRTGLKVAVVLVGGVVGDLKVKKTKLRGVVSNGMICSEREMGLSEQHEGIMELPADAPIGKNIQEYLTLDDYILDIELTPNRGDCASVRGIAREVGAINRLPIKGPNLVTVSATINDVFPVEVKAEKACPRYIGRVIRGVDSHSQTPLWICERLRRSGLRTIHPVVDVMNYVMLELGQPLHAFDLSRLVEGIEVRFAKADEKITLIDETEIALTERMLVIADKSRPQALAGIMGGANSAVNEKTEAIFLESAYFSPGEIALTARHYDMQTDSSYRFERGVDFKLQTLAMERATELLIQITGGSPGPLIEVCSETHLPKIPRIILRPERIKRLLGIEINEDEVSKLLELLGMRVVKEKNNWVVTVPSHRFDIKEEADLIEELAHLYGYDRIPQLRMEGEYTIAPFSETQLSSARLRCLMTDRGYHEAVTYSFVNDELQTLLNPEVTSIALSNPLTAEMNVMRTSLWPGLIQVLKYNQARQTHRIRLFEIGMCFNAAGNEWQQVTKLGGLVAGDAHSLQWAEKGRRVDFYDVKGDLSALFTLTRTEAHFRFAEGHHPALHPGQSAALYYKDQCIGYLGALHPELVDQLELTAAPFLFEMELNAIKTSILPKYHPLSKFPSIRRDIAIVVDRDVPVGNIEEEIKSTAGQLLIITQVFDIYESGKHIEFGKKSVALGLTFQDPSRTLIDGEVKQIIERVLAALERKFNAKLRA</sequence>
<evidence type="ECO:0000256" key="3">
    <source>
        <dbReference type="ARBA" id="ARBA00011209"/>
    </source>
</evidence>
<dbReference type="KEGG" id="cbd:CBUD_1410"/>
<name>A9KGB6_COXBN</name>
<dbReference type="SMART" id="SM00874">
    <property type="entry name" value="B5"/>
    <property type="match status" value="1"/>
</dbReference>
<feature type="binding site" evidence="15">
    <location>
        <position position="453"/>
    </location>
    <ligand>
        <name>Mg(2+)</name>
        <dbReference type="ChEBI" id="CHEBI:18420"/>
        <note>shared with alpha subunit</note>
    </ligand>
</feature>
<feature type="binding site" evidence="15">
    <location>
        <position position="459"/>
    </location>
    <ligand>
        <name>Mg(2+)</name>
        <dbReference type="ChEBI" id="CHEBI:18420"/>
        <note>shared with alpha subunit</note>
    </ligand>
</feature>
<dbReference type="InterPro" id="IPR004532">
    <property type="entry name" value="Phe-tRNA-ligase_IIc_bsu_bact"/>
</dbReference>
<dbReference type="PROSITE" id="PS50886">
    <property type="entry name" value="TRBD"/>
    <property type="match status" value="1"/>
</dbReference>
<dbReference type="RefSeq" id="WP_005772935.1">
    <property type="nucleotide sequence ID" value="NC_009727.1"/>
</dbReference>
<dbReference type="InterPro" id="IPR045864">
    <property type="entry name" value="aa-tRNA-synth_II/BPL/LPL"/>
</dbReference>
<dbReference type="SMART" id="SM00873">
    <property type="entry name" value="B3_4"/>
    <property type="match status" value="1"/>
</dbReference>
<dbReference type="GO" id="GO:0005524">
    <property type="term" value="F:ATP binding"/>
    <property type="evidence" value="ECO:0007669"/>
    <property type="project" value="UniProtKB-UniRule"/>
</dbReference>
<evidence type="ECO:0000256" key="7">
    <source>
        <dbReference type="ARBA" id="ARBA00022723"/>
    </source>
</evidence>
<feature type="domain" description="FDX-ACB" evidence="18">
    <location>
        <begin position="697"/>
        <end position="791"/>
    </location>
</feature>
<dbReference type="SMART" id="SM00896">
    <property type="entry name" value="FDX-ACB"/>
    <property type="match status" value="1"/>
</dbReference>
<dbReference type="GO" id="GO:0000049">
    <property type="term" value="F:tRNA binding"/>
    <property type="evidence" value="ECO:0007669"/>
    <property type="project" value="UniProtKB-UniRule"/>
</dbReference>
<evidence type="ECO:0000256" key="10">
    <source>
        <dbReference type="ARBA" id="ARBA00022842"/>
    </source>
</evidence>
<dbReference type="SUPFAM" id="SSF56037">
    <property type="entry name" value="PheT/TilS domain"/>
    <property type="match status" value="1"/>
</dbReference>
<dbReference type="SUPFAM" id="SSF50249">
    <property type="entry name" value="Nucleic acid-binding proteins"/>
    <property type="match status" value="1"/>
</dbReference>
<keyword evidence="4 15" id="KW-0963">Cytoplasm</keyword>
<dbReference type="EC" id="6.1.1.20" evidence="15"/>
<dbReference type="InterPro" id="IPR005121">
    <property type="entry name" value="Fdx_antiC-bd"/>
</dbReference>
<dbReference type="FunFam" id="3.30.56.10:FF:000002">
    <property type="entry name" value="Phenylalanine--tRNA ligase beta subunit"/>
    <property type="match status" value="1"/>
</dbReference>
<dbReference type="EMBL" id="CP000733">
    <property type="protein sequence ID" value="ABS76700.1"/>
    <property type="molecule type" value="Genomic_DNA"/>
</dbReference>
<dbReference type="SUPFAM" id="SSF55681">
    <property type="entry name" value="Class II aaRS and biotin synthetases"/>
    <property type="match status" value="1"/>
</dbReference>
<keyword evidence="6 15" id="KW-0436">Ligase</keyword>
<protein>
    <recommendedName>
        <fullName evidence="15">Phenylalanine--tRNA ligase beta subunit</fullName>
        <ecNumber evidence="15">6.1.1.20</ecNumber>
    </recommendedName>
    <alternativeName>
        <fullName evidence="15">Phenylalanyl-tRNA synthetase beta subunit</fullName>
        <shortName evidence="15">PheRS</shortName>
    </alternativeName>
</protein>
<evidence type="ECO:0000256" key="8">
    <source>
        <dbReference type="ARBA" id="ARBA00022741"/>
    </source>
</evidence>
<dbReference type="GO" id="GO:0004826">
    <property type="term" value="F:phenylalanine-tRNA ligase activity"/>
    <property type="evidence" value="ECO:0007669"/>
    <property type="project" value="UniProtKB-UniRule"/>
</dbReference>
<reference evidence="20 21" key="1">
    <citation type="journal article" date="2009" name="Infect. Immun.">
        <title>Comparative genomics reveal extensive transposon-mediated genomic plasticity and diversity among potential effector proteins within the genus Coxiella.</title>
        <authorList>
            <person name="Beare P.A."/>
            <person name="Unsworth N."/>
            <person name="Andoh M."/>
            <person name="Voth D.E."/>
            <person name="Omsland A."/>
            <person name="Gilk S.D."/>
            <person name="Williams K.P."/>
            <person name="Sobral B.W."/>
            <person name="Kupko J.J.III."/>
            <person name="Porcella S.F."/>
            <person name="Samuel J.E."/>
            <person name="Heinzen R.A."/>
        </authorList>
    </citation>
    <scope>NUCLEOTIDE SEQUENCE [LARGE SCALE GENOMIC DNA]</scope>
    <source>
        <strain evidence="20 21">Dugway 5J108-111</strain>
    </source>
</reference>
<dbReference type="InterPro" id="IPR033714">
    <property type="entry name" value="tRNA_bind_bactPheRS"/>
</dbReference>
<evidence type="ECO:0000256" key="5">
    <source>
        <dbReference type="ARBA" id="ARBA00022555"/>
    </source>
</evidence>
<dbReference type="InterPro" id="IPR036690">
    <property type="entry name" value="Fdx_antiC-bd_sf"/>
</dbReference>
<evidence type="ECO:0000313" key="21">
    <source>
        <dbReference type="Proteomes" id="UP000008555"/>
    </source>
</evidence>
<dbReference type="GO" id="GO:0006432">
    <property type="term" value="P:phenylalanyl-tRNA aminoacylation"/>
    <property type="evidence" value="ECO:0007669"/>
    <property type="project" value="UniProtKB-UniRule"/>
</dbReference>
<feature type="domain" description="TRNA-binding" evidence="17">
    <location>
        <begin position="39"/>
        <end position="147"/>
    </location>
</feature>
<comment type="catalytic activity">
    <reaction evidence="14 15">
        <text>tRNA(Phe) + L-phenylalanine + ATP = L-phenylalanyl-tRNA(Phe) + AMP + diphosphate + H(+)</text>
        <dbReference type="Rhea" id="RHEA:19413"/>
        <dbReference type="Rhea" id="RHEA-COMP:9668"/>
        <dbReference type="Rhea" id="RHEA-COMP:9699"/>
        <dbReference type="ChEBI" id="CHEBI:15378"/>
        <dbReference type="ChEBI" id="CHEBI:30616"/>
        <dbReference type="ChEBI" id="CHEBI:33019"/>
        <dbReference type="ChEBI" id="CHEBI:58095"/>
        <dbReference type="ChEBI" id="CHEBI:78442"/>
        <dbReference type="ChEBI" id="CHEBI:78531"/>
        <dbReference type="ChEBI" id="CHEBI:456215"/>
        <dbReference type="EC" id="6.1.1.20"/>
    </reaction>
</comment>
<dbReference type="Gene3D" id="3.30.70.380">
    <property type="entry name" value="Ferrodoxin-fold anticodon-binding domain"/>
    <property type="match status" value="1"/>
</dbReference>
<evidence type="ECO:0000256" key="11">
    <source>
        <dbReference type="ARBA" id="ARBA00022884"/>
    </source>
</evidence>
<dbReference type="InterPro" id="IPR020825">
    <property type="entry name" value="Phe-tRNA_synthase-like_B3/B4"/>
</dbReference>
<organism evidence="20 21">
    <name type="scientific">Coxiella burnetii (strain Dugway 5J108-111)</name>
    <dbReference type="NCBI Taxonomy" id="434922"/>
    <lineage>
        <taxon>Bacteria</taxon>
        <taxon>Pseudomonadati</taxon>
        <taxon>Pseudomonadota</taxon>
        <taxon>Gammaproteobacteria</taxon>
        <taxon>Legionellales</taxon>
        <taxon>Coxiellaceae</taxon>
        <taxon>Coxiella</taxon>
    </lineage>
</organism>
<comment type="subcellular location">
    <subcellularLocation>
        <location evidence="1 15">Cytoplasm</location>
    </subcellularLocation>
</comment>
<dbReference type="AlphaFoldDB" id="A9KGB6"/>
<dbReference type="Gene3D" id="3.50.40.10">
    <property type="entry name" value="Phenylalanyl-trna Synthetase, Chain B, domain 3"/>
    <property type="match status" value="1"/>
</dbReference>
<dbReference type="NCBIfam" id="TIGR00472">
    <property type="entry name" value="pheT_bact"/>
    <property type="match status" value="1"/>
</dbReference>
<feature type="binding site" evidence="15">
    <location>
        <position position="462"/>
    </location>
    <ligand>
        <name>Mg(2+)</name>
        <dbReference type="ChEBI" id="CHEBI:18420"/>
        <note>shared with alpha subunit</note>
    </ligand>
</feature>
<dbReference type="SUPFAM" id="SSF46955">
    <property type="entry name" value="Putative DNA-binding domain"/>
    <property type="match status" value="1"/>
</dbReference>
<proteinExistence type="inferred from homology"/>
<keyword evidence="8 15" id="KW-0547">Nucleotide-binding</keyword>
<dbReference type="CDD" id="cd00769">
    <property type="entry name" value="PheRS_beta_core"/>
    <property type="match status" value="1"/>
</dbReference>
<dbReference type="Pfam" id="PF03484">
    <property type="entry name" value="B5"/>
    <property type="match status" value="1"/>
</dbReference>
<evidence type="ECO:0000256" key="14">
    <source>
        <dbReference type="ARBA" id="ARBA00049255"/>
    </source>
</evidence>
<dbReference type="FunFam" id="3.30.930.10:FF:000022">
    <property type="entry name" value="Phenylalanine--tRNA ligase beta subunit"/>
    <property type="match status" value="1"/>
</dbReference>
<keyword evidence="9 15" id="KW-0067">ATP-binding</keyword>
<keyword evidence="12 15" id="KW-0648">Protein biosynthesis</keyword>
<dbReference type="InterPro" id="IPR045060">
    <property type="entry name" value="Phe-tRNA-ligase_IIc_bsu"/>
</dbReference>
<dbReference type="Pfam" id="PF01588">
    <property type="entry name" value="tRNA_bind"/>
    <property type="match status" value="1"/>
</dbReference>
<dbReference type="HAMAP" id="MF_00283">
    <property type="entry name" value="Phe_tRNA_synth_beta1"/>
    <property type="match status" value="1"/>
</dbReference>
<evidence type="ECO:0000256" key="13">
    <source>
        <dbReference type="ARBA" id="ARBA00023146"/>
    </source>
</evidence>
<evidence type="ECO:0000259" key="18">
    <source>
        <dbReference type="PROSITE" id="PS51447"/>
    </source>
</evidence>
<dbReference type="FunFam" id="2.40.50.140:FF:000045">
    <property type="entry name" value="Phenylalanine--tRNA ligase beta subunit"/>
    <property type="match status" value="1"/>
</dbReference>
<evidence type="ECO:0000256" key="15">
    <source>
        <dbReference type="HAMAP-Rule" id="MF_00283"/>
    </source>
</evidence>
<dbReference type="PROSITE" id="PS51447">
    <property type="entry name" value="FDX_ACB"/>
    <property type="match status" value="1"/>
</dbReference>
<dbReference type="InterPro" id="IPR009061">
    <property type="entry name" value="DNA-bd_dom_put_sf"/>
</dbReference>
<dbReference type="PANTHER" id="PTHR10947:SF0">
    <property type="entry name" value="PHENYLALANINE--TRNA LIGASE BETA SUBUNIT"/>
    <property type="match status" value="1"/>
</dbReference>
<evidence type="ECO:0000256" key="12">
    <source>
        <dbReference type="ARBA" id="ARBA00022917"/>
    </source>
</evidence>
<dbReference type="HOGENOM" id="CLU_016891_0_0_6"/>
<comment type="similarity">
    <text evidence="2 15">Belongs to the phenylalanyl-tRNA synthetase beta subunit family. Type 1 subfamily.</text>
</comment>
<evidence type="ECO:0000256" key="9">
    <source>
        <dbReference type="ARBA" id="ARBA00022840"/>
    </source>
</evidence>
<dbReference type="Pfam" id="PF03483">
    <property type="entry name" value="B3_4"/>
    <property type="match status" value="1"/>
</dbReference>
<evidence type="ECO:0000256" key="16">
    <source>
        <dbReference type="PROSITE-ProRule" id="PRU00209"/>
    </source>
</evidence>
<keyword evidence="7 15" id="KW-0479">Metal-binding</keyword>
<evidence type="ECO:0000259" key="17">
    <source>
        <dbReference type="PROSITE" id="PS50886"/>
    </source>
</evidence>
<dbReference type="InterPro" id="IPR041616">
    <property type="entry name" value="PheRS_beta_core"/>
</dbReference>
<dbReference type="PANTHER" id="PTHR10947">
    <property type="entry name" value="PHENYLALANYL-TRNA SYNTHETASE BETA CHAIN AND LEUCINE-RICH REPEAT-CONTAINING PROTEIN 47"/>
    <property type="match status" value="1"/>
</dbReference>
<dbReference type="InterPro" id="IPR012340">
    <property type="entry name" value="NA-bd_OB-fold"/>
</dbReference>
<dbReference type="Gene3D" id="3.30.930.10">
    <property type="entry name" value="Bira Bifunctional Protein, Domain 2"/>
    <property type="match status" value="1"/>
</dbReference>
<keyword evidence="10 15" id="KW-0460">Magnesium</keyword>
<dbReference type="SUPFAM" id="SSF54991">
    <property type="entry name" value="Anticodon-binding domain of PheRS"/>
    <property type="match status" value="1"/>
</dbReference>
<dbReference type="Gene3D" id="2.40.50.140">
    <property type="entry name" value="Nucleic acid-binding proteins"/>
    <property type="match status" value="1"/>
</dbReference>
<dbReference type="Pfam" id="PF03147">
    <property type="entry name" value="FDX-ACB"/>
    <property type="match status" value="1"/>
</dbReference>
<dbReference type="NCBIfam" id="NF045760">
    <property type="entry name" value="YtpR"/>
    <property type="match status" value="1"/>
</dbReference>
<keyword evidence="11 16" id="KW-0694">RNA-binding</keyword>
<evidence type="ECO:0000313" key="20">
    <source>
        <dbReference type="EMBL" id="ABS76700.1"/>
    </source>
</evidence>
<dbReference type="Gene3D" id="3.30.56.10">
    <property type="match status" value="2"/>
</dbReference>
<evidence type="ECO:0000256" key="4">
    <source>
        <dbReference type="ARBA" id="ARBA00022490"/>
    </source>
</evidence>
<dbReference type="CDD" id="cd02796">
    <property type="entry name" value="tRNA_bind_bactPheRS"/>
    <property type="match status" value="1"/>
</dbReference>
<feature type="domain" description="B5" evidence="19">
    <location>
        <begin position="400"/>
        <end position="475"/>
    </location>
</feature>
<evidence type="ECO:0000256" key="1">
    <source>
        <dbReference type="ARBA" id="ARBA00004496"/>
    </source>
</evidence>
<evidence type="ECO:0000256" key="2">
    <source>
        <dbReference type="ARBA" id="ARBA00008653"/>
    </source>
</evidence>
<dbReference type="Pfam" id="PF17759">
    <property type="entry name" value="tRNA_synthFbeta"/>
    <property type="match status" value="1"/>
</dbReference>
<comment type="subunit">
    <text evidence="3 15">Tetramer of two alpha and two beta subunits.</text>
</comment>
<dbReference type="GO" id="GO:0009328">
    <property type="term" value="C:phenylalanine-tRNA ligase complex"/>
    <property type="evidence" value="ECO:0007669"/>
    <property type="project" value="TreeGrafter"/>
</dbReference>
<comment type="cofactor">
    <cofactor evidence="15">
        <name>Mg(2+)</name>
        <dbReference type="ChEBI" id="CHEBI:18420"/>
    </cofactor>
    <text evidence="15">Binds 2 magnesium ions per tetramer.</text>
</comment>